<evidence type="ECO:0000256" key="5">
    <source>
        <dbReference type="ARBA" id="ARBA00038359"/>
    </source>
</evidence>
<evidence type="ECO:0000259" key="7">
    <source>
        <dbReference type="Pfam" id="PF20684"/>
    </source>
</evidence>
<dbReference type="Proteomes" id="UP000462212">
    <property type="component" value="Unassembled WGS sequence"/>
</dbReference>
<feature type="domain" description="Rhodopsin" evidence="7">
    <location>
        <begin position="25"/>
        <end position="268"/>
    </location>
</feature>
<feature type="transmembrane region" description="Helical" evidence="6">
    <location>
        <begin position="90"/>
        <end position="108"/>
    </location>
</feature>
<keyword evidence="9" id="KW-1185">Reference proteome</keyword>
<protein>
    <recommendedName>
        <fullName evidence="7">Rhodopsin domain-containing protein</fullName>
    </recommendedName>
</protein>
<keyword evidence="4 6" id="KW-0472">Membrane</keyword>
<dbReference type="PANTHER" id="PTHR33048:SF96">
    <property type="entry name" value="INTEGRAL MEMBRANE PROTEIN"/>
    <property type="match status" value="1"/>
</dbReference>
<feature type="transmembrane region" description="Helical" evidence="6">
    <location>
        <begin position="6"/>
        <end position="29"/>
    </location>
</feature>
<feature type="transmembrane region" description="Helical" evidence="6">
    <location>
        <begin position="120"/>
        <end position="142"/>
    </location>
</feature>
<comment type="subcellular location">
    <subcellularLocation>
        <location evidence="1">Membrane</location>
        <topology evidence="1">Multi-pass membrane protein</topology>
    </subcellularLocation>
</comment>
<evidence type="ECO:0000256" key="1">
    <source>
        <dbReference type="ARBA" id="ARBA00004141"/>
    </source>
</evidence>
<dbReference type="PANTHER" id="PTHR33048">
    <property type="entry name" value="PTH11-LIKE INTEGRAL MEMBRANE PROTEIN (AFU_ORTHOLOGUE AFUA_5G11245)"/>
    <property type="match status" value="1"/>
</dbReference>
<accession>A0A8H8RZG2</accession>
<feature type="transmembrane region" description="Helical" evidence="6">
    <location>
        <begin position="243"/>
        <end position="262"/>
    </location>
</feature>
<dbReference type="InterPro" id="IPR052337">
    <property type="entry name" value="SAT4-like"/>
</dbReference>
<dbReference type="OrthoDB" id="4682787at2759"/>
<organism evidence="8 9">
    <name type="scientific">Lachnellula subtilissima</name>
    <dbReference type="NCBI Taxonomy" id="602034"/>
    <lineage>
        <taxon>Eukaryota</taxon>
        <taxon>Fungi</taxon>
        <taxon>Dikarya</taxon>
        <taxon>Ascomycota</taxon>
        <taxon>Pezizomycotina</taxon>
        <taxon>Leotiomycetes</taxon>
        <taxon>Helotiales</taxon>
        <taxon>Lachnaceae</taxon>
        <taxon>Lachnellula</taxon>
    </lineage>
</organism>
<comment type="caution">
    <text evidence="8">The sequence shown here is derived from an EMBL/GenBank/DDBJ whole genome shotgun (WGS) entry which is preliminary data.</text>
</comment>
<dbReference type="InterPro" id="IPR049326">
    <property type="entry name" value="Rhodopsin_dom_fungi"/>
</dbReference>
<evidence type="ECO:0000313" key="9">
    <source>
        <dbReference type="Proteomes" id="UP000462212"/>
    </source>
</evidence>
<gene>
    <name evidence="8" type="ORF">LSUB1_G001205</name>
</gene>
<feature type="transmembrane region" description="Helical" evidence="6">
    <location>
        <begin position="41"/>
        <end position="64"/>
    </location>
</feature>
<evidence type="ECO:0000256" key="6">
    <source>
        <dbReference type="SAM" id="Phobius"/>
    </source>
</evidence>
<feature type="transmembrane region" description="Helical" evidence="6">
    <location>
        <begin position="171"/>
        <end position="193"/>
    </location>
</feature>
<reference evidence="8 9" key="1">
    <citation type="submission" date="2018-05" db="EMBL/GenBank/DDBJ databases">
        <title>Genome sequencing and assembly of the regulated plant pathogen Lachnellula willkommii and related sister species for the development of diagnostic species identification markers.</title>
        <authorList>
            <person name="Giroux E."/>
            <person name="Bilodeau G."/>
        </authorList>
    </citation>
    <scope>NUCLEOTIDE SEQUENCE [LARGE SCALE GENOMIC DNA]</scope>
    <source>
        <strain evidence="8 9">CBS 197.66</strain>
    </source>
</reference>
<evidence type="ECO:0000256" key="4">
    <source>
        <dbReference type="ARBA" id="ARBA00023136"/>
    </source>
</evidence>
<dbReference type="EMBL" id="QGMJ01000093">
    <property type="protein sequence ID" value="TVY42555.1"/>
    <property type="molecule type" value="Genomic_DNA"/>
</dbReference>
<comment type="similarity">
    <text evidence="5">Belongs to the SAT4 family.</text>
</comment>
<keyword evidence="3 6" id="KW-1133">Transmembrane helix</keyword>
<proteinExistence type="inferred from homology"/>
<dbReference type="GO" id="GO:0016020">
    <property type="term" value="C:membrane"/>
    <property type="evidence" value="ECO:0007669"/>
    <property type="project" value="UniProtKB-SubCell"/>
</dbReference>
<evidence type="ECO:0000256" key="3">
    <source>
        <dbReference type="ARBA" id="ARBA00022989"/>
    </source>
</evidence>
<sequence>MQNRGQTLLALTIAFLVITWVTVVLRCIVRTRIVKAFGLDDYLIAFSQVVFTALCICLILSVHYGTGRHNTDVTAENVIEALKYQTLAELFYILETAIIKLSVGFLLLRITPNGAKVYRYIIFTSLIILSLWTIISFFIVLFQCHPVSYAWDKTSGKGTCKNAVVVVNAAYAFSAMDILFDWGFALLPLPMLWDIKMSLQVKMSLFLILGLGIFASTATIVRLKYLIALTDVDDILYSYSETLIWTVIETGLAITAASIATLRPLFKRFHIPGFHGSGPNSNSHPRQTTTAGYIQSYDLGYIQNAENRTNTTNIRATSEGNTSQESILEHAKNKKGGISKQTDFVVSYENGPMPEGK</sequence>
<feature type="transmembrane region" description="Helical" evidence="6">
    <location>
        <begin position="205"/>
        <end position="223"/>
    </location>
</feature>
<dbReference type="Pfam" id="PF20684">
    <property type="entry name" value="Fung_rhodopsin"/>
    <property type="match status" value="1"/>
</dbReference>
<dbReference type="AlphaFoldDB" id="A0A8H8RZG2"/>
<evidence type="ECO:0000313" key="8">
    <source>
        <dbReference type="EMBL" id="TVY42555.1"/>
    </source>
</evidence>
<keyword evidence="2 6" id="KW-0812">Transmembrane</keyword>
<evidence type="ECO:0000256" key="2">
    <source>
        <dbReference type="ARBA" id="ARBA00022692"/>
    </source>
</evidence>
<name>A0A8H8RZG2_9HELO</name>